<comment type="caution">
    <text evidence="1">The sequence shown here is derived from an EMBL/GenBank/DDBJ whole genome shotgun (WGS) entry which is preliminary data.</text>
</comment>
<dbReference type="EMBL" id="BAAFRS010000181">
    <property type="protein sequence ID" value="GAB1224231.1"/>
    <property type="molecule type" value="Genomic_DNA"/>
</dbReference>
<organism evidence="1 2">
    <name type="scientific">Entamoeba nuttalli</name>
    <dbReference type="NCBI Taxonomy" id="412467"/>
    <lineage>
        <taxon>Eukaryota</taxon>
        <taxon>Amoebozoa</taxon>
        <taxon>Evosea</taxon>
        <taxon>Archamoebae</taxon>
        <taxon>Mastigamoebida</taxon>
        <taxon>Entamoebidae</taxon>
        <taxon>Entamoeba</taxon>
    </lineage>
</organism>
<accession>A0ABQ0DN07</accession>
<dbReference type="Proteomes" id="UP001628156">
    <property type="component" value="Unassembled WGS sequence"/>
</dbReference>
<reference evidence="1 2" key="1">
    <citation type="journal article" date="2019" name="PLoS Negl. Trop. Dis.">
        <title>Whole genome sequencing of Entamoeba nuttalli reveals mammalian host-related molecular signatures and a novel octapeptide-repeat surface protein.</title>
        <authorList>
            <person name="Tanaka M."/>
            <person name="Makiuchi T."/>
            <person name="Komiyama T."/>
            <person name="Shiina T."/>
            <person name="Osaki K."/>
            <person name="Tachibana H."/>
        </authorList>
    </citation>
    <scope>NUCLEOTIDE SEQUENCE [LARGE SCALE GENOMIC DNA]</scope>
    <source>
        <strain evidence="1 2">P19-061405</strain>
    </source>
</reference>
<proteinExistence type="predicted"/>
<evidence type="ECO:0000313" key="2">
    <source>
        <dbReference type="Proteomes" id="UP001628156"/>
    </source>
</evidence>
<gene>
    <name evidence="1" type="ORF">ENUP19_0181G0018</name>
</gene>
<evidence type="ECO:0008006" key="3">
    <source>
        <dbReference type="Google" id="ProtNLM"/>
    </source>
</evidence>
<keyword evidence="2" id="KW-1185">Reference proteome</keyword>
<evidence type="ECO:0000313" key="1">
    <source>
        <dbReference type="EMBL" id="GAB1224231.1"/>
    </source>
</evidence>
<sequence length="214" mass="24930">MESPKKVLKTYTPKDFSKELTTHDNLSFMSCRKSELIKASRTNREKKSFQQLLCIGLLSHHVSLVIKLPIKKSHITMEFIKVKNIHFKNGESLEIEDFIIKRCNEIYNHDITKGIPLKTAQRRLEVNKKIETIHFLQDLLLDYGYFFTLATEKGKKSTNKLTYITEVFKNGKCIFSKNQLLPYINSLRSTLKSKVMNHCGYFKIESPLDPNNVK</sequence>
<name>A0ABQ0DN07_9EUKA</name>
<protein>
    <recommendedName>
        <fullName evidence="3">TATA-binding protein-associated phosphoprotein</fullName>
    </recommendedName>
</protein>